<dbReference type="InterPro" id="IPR036736">
    <property type="entry name" value="ACP-like_sf"/>
</dbReference>
<keyword evidence="1" id="KW-0596">Phosphopantetheine</keyword>
<dbReference type="SUPFAM" id="SSF56801">
    <property type="entry name" value="Acetyl-CoA synthetase-like"/>
    <property type="match status" value="1"/>
</dbReference>
<evidence type="ECO:0000313" key="6">
    <source>
        <dbReference type="Proteomes" id="UP001500037"/>
    </source>
</evidence>
<dbReference type="InterPro" id="IPR006162">
    <property type="entry name" value="Ppantetheine_attach_site"/>
</dbReference>
<gene>
    <name evidence="5" type="ORF">GCM10009665_16990</name>
</gene>
<dbReference type="Proteomes" id="UP001500037">
    <property type="component" value="Unassembled WGS sequence"/>
</dbReference>
<dbReference type="PANTHER" id="PTHR45527:SF1">
    <property type="entry name" value="FATTY ACID SYNTHASE"/>
    <property type="match status" value="1"/>
</dbReference>
<evidence type="ECO:0000259" key="4">
    <source>
        <dbReference type="PROSITE" id="PS50075"/>
    </source>
</evidence>
<dbReference type="InterPro" id="IPR020845">
    <property type="entry name" value="AMP-binding_CS"/>
</dbReference>
<dbReference type="InterPro" id="IPR009081">
    <property type="entry name" value="PP-bd_ACP"/>
</dbReference>
<dbReference type="NCBIfam" id="TIGR01733">
    <property type="entry name" value="AA-adenyl-dom"/>
    <property type="match status" value="1"/>
</dbReference>
<dbReference type="PRINTS" id="PR00154">
    <property type="entry name" value="AMPBINDING"/>
</dbReference>
<keyword evidence="6" id="KW-1185">Reference proteome</keyword>
<dbReference type="Gene3D" id="2.30.38.10">
    <property type="entry name" value="Luciferase, Domain 3"/>
    <property type="match status" value="1"/>
</dbReference>
<dbReference type="Pfam" id="PF00550">
    <property type="entry name" value="PP-binding"/>
    <property type="match status" value="1"/>
</dbReference>
<feature type="region of interest" description="Disordered" evidence="3">
    <location>
        <begin position="506"/>
        <end position="526"/>
    </location>
</feature>
<dbReference type="InterPro" id="IPR020806">
    <property type="entry name" value="PKS_PP-bd"/>
</dbReference>
<evidence type="ECO:0000256" key="3">
    <source>
        <dbReference type="SAM" id="MobiDB-lite"/>
    </source>
</evidence>
<dbReference type="InterPro" id="IPR045851">
    <property type="entry name" value="AMP-bd_C_sf"/>
</dbReference>
<dbReference type="InterPro" id="IPR000873">
    <property type="entry name" value="AMP-dep_synth/lig_dom"/>
</dbReference>
<dbReference type="InterPro" id="IPR020459">
    <property type="entry name" value="AMP-binding"/>
</dbReference>
<accession>A0ABP4GJM1</accession>
<dbReference type="PROSITE" id="PS00455">
    <property type="entry name" value="AMP_BINDING"/>
    <property type="match status" value="1"/>
</dbReference>
<dbReference type="Gene3D" id="3.40.50.980">
    <property type="match status" value="2"/>
</dbReference>
<dbReference type="RefSeq" id="WP_344440630.1">
    <property type="nucleotide sequence ID" value="NZ_BAAALF010000019.1"/>
</dbReference>
<dbReference type="PROSITE" id="PS50075">
    <property type="entry name" value="CARRIER"/>
    <property type="match status" value="1"/>
</dbReference>
<comment type="caution">
    <text evidence="5">The sequence shown here is derived from an EMBL/GenBank/DDBJ whole genome shotgun (WGS) entry which is preliminary data.</text>
</comment>
<dbReference type="Pfam" id="PF13193">
    <property type="entry name" value="AMP-binding_C"/>
    <property type="match status" value="1"/>
</dbReference>
<proteinExistence type="predicted"/>
<dbReference type="Pfam" id="PF00501">
    <property type="entry name" value="AMP-binding"/>
    <property type="match status" value="1"/>
</dbReference>
<organism evidence="5 6">
    <name type="scientific">Kitasatospora nipponensis</name>
    <dbReference type="NCBI Taxonomy" id="258049"/>
    <lineage>
        <taxon>Bacteria</taxon>
        <taxon>Bacillati</taxon>
        <taxon>Actinomycetota</taxon>
        <taxon>Actinomycetes</taxon>
        <taxon>Kitasatosporales</taxon>
        <taxon>Streptomycetaceae</taxon>
        <taxon>Kitasatospora</taxon>
    </lineage>
</organism>
<evidence type="ECO:0000313" key="5">
    <source>
        <dbReference type="EMBL" id="GAA1227079.1"/>
    </source>
</evidence>
<dbReference type="CDD" id="cd12117">
    <property type="entry name" value="A_NRPS_Srf_like"/>
    <property type="match status" value="1"/>
</dbReference>
<name>A0ABP4GJM1_9ACTN</name>
<keyword evidence="2" id="KW-0597">Phosphoprotein</keyword>
<dbReference type="InterPro" id="IPR010071">
    <property type="entry name" value="AA_adenyl_dom"/>
</dbReference>
<evidence type="ECO:0000256" key="1">
    <source>
        <dbReference type="ARBA" id="ARBA00022450"/>
    </source>
</evidence>
<feature type="domain" description="Carrier" evidence="4">
    <location>
        <begin position="523"/>
        <end position="598"/>
    </location>
</feature>
<dbReference type="SUPFAM" id="SSF47336">
    <property type="entry name" value="ACP-like"/>
    <property type="match status" value="1"/>
</dbReference>
<dbReference type="PROSITE" id="PS00012">
    <property type="entry name" value="PHOSPHOPANTETHEINE"/>
    <property type="match status" value="1"/>
</dbReference>
<dbReference type="InterPro" id="IPR029058">
    <property type="entry name" value="AB_hydrolase_fold"/>
</dbReference>
<dbReference type="SMART" id="SM00823">
    <property type="entry name" value="PKS_PP"/>
    <property type="match status" value="1"/>
</dbReference>
<dbReference type="InterPro" id="IPR025110">
    <property type="entry name" value="AMP-bd_C"/>
</dbReference>
<sequence length="620" mass="65321">MRTEVGRATAPLPERCVHERFTRRALAAPHAVALEFGDRRLTYAELDARANQVAHLLRANGVGPQVPVAVCAQRGPEVVITLLAVLKAGGHYLPLDPEYPAERLAFMLADSRAQVLVVQPPFAQRFADAGGPHTVPMSPDWSSAAAQPTTAPPLEVAADDLAYVMYTSGSTGRPKGVGVTHRNVLHLVAEGGYADLGPEQVLLLLAPLAFDAATFELWGALCNGARLAVLPPGVPTAATLEEAVRRHAVTQVLLTSGLFHHVVRTGPRALAGLRHVLVGGDVMPSAEARAVLELGVEVSNVYGPTECTTICCARRGVSAAETRRSVPIGTAIKGSSAYVLDEEGAPAADGVPGELLIGGPGVARGYLGRPALTAQRFVPDPFGGEPGARLYRTGDLARRDGRGVLHFLGRADQQVKILGHRVELGEIEAVLGNHPEVRAAAVTVHLTAAGDKQLVGHVVVSPALDGPIGAPLREYLRELLPGYLVPTAWVRLTRLPLTAHGKVDRAALPAPTTGGDGAGPTPAPRNPVEQAVAEVWAELLGLESVGVHDDFFELGGHSLLATQIVALLQERFPVDLPVRAVFDAPTVALLAEEVHRAIAEHVAQLSDAEVESMLTQVHEA</sequence>
<dbReference type="EMBL" id="BAAALF010000019">
    <property type="protein sequence ID" value="GAA1227079.1"/>
    <property type="molecule type" value="Genomic_DNA"/>
</dbReference>
<protein>
    <recommendedName>
        <fullName evidence="4">Carrier domain-containing protein</fullName>
    </recommendedName>
</protein>
<dbReference type="Gene3D" id="3.40.50.1820">
    <property type="entry name" value="alpha/beta hydrolase"/>
    <property type="match status" value="1"/>
</dbReference>
<dbReference type="Gene3D" id="3.30.300.30">
    <property type="match status" value="1"/>
</dbReference>
<reference evidence="6" key="1">
    <citation type="journal article" date="2019" name="Int. J. Syst. Evol. Microbiol.">
        <title>The Global Catalogue of Microorganisms (GCM) 10K type strain sequencing project: providing services to taxonomists for standard genome sequencing and annotation.</title>
        <authorList>
            <consortium name="The Broad Institute Genomics Platform"/>
            <consortium name="The Broad Institute Genome Sequencing Center for Infectious Disease"/>
            <person name="Wu L."/>
            <person name="Ma J."/>
        </authorList>
    </citation>
    <scope>NUCLEOTIDE SEQUENCE [LARGE SCALE GENOMIC DNA]</scope>
    <source>
        <strain evidence="6">JCM 13004</strain>
    </source>
</reference>
<evidence type="ECO:0000256" key="2">
    <source>
        <dbReference type="ARBA" id="ARBA00022553"/>
    </source>
</evidence>
<dbReference type="PANTHER" id="PTHR45527">
    <property type="entry name" value="NONRIBOSOMAL PEPTIDE SYNTHETASE"/>
    <property type="match status" value="1"/>
</dbReference>